<name>A0A4Y7QAZ7_9AGAM</name>
<dbReference type="PANTHER" id="PTHR28152:SF1">
    <property type="entry name" value="HYDROXYACYL-THIOESTER DEHYDRATASE TYPE 2, MITOCHONDRIAL"/>
    <property type="match status" value="1"/>
</dbReference>
<protein>
    <recommendedName>
        <fullName evidence="3">Thioesterase/thiol ester dehydrase-isomerase</fullName>
    </recommendedName>
</protein>
<dbReference type="GO" id="GO:0005739">
    <property type="term" value="C:mitochondrion"/>
    <property type="evidence" value="ECO:0007669"/>
    <property type="project" value="TreeGrafter"/>
</dbReference>
<dbReference type="SUPFAM" id="SSF54637">
    <property type="entry name" value="Thioesterase/thiol ester dehydrase-isomerase"/>
    <property type="match status" value="1"/>
</dbReference>
<evidence type="ECO:0008006" key="3">
    <source>
        <dbReference type="Google" id="ProtNLM"/>
    </source>
</evidence>
<evidence type="ECO:0000313" key="2">
    <source>
        <dbReference type="Proteomes" id="UP000294933"/>
    </source>
</evidence>
<dbReference type="InterPro" id="IPR052741">
    <property type="entry name" value="Mitochondrial_HTD2"/>
</dbReference>
<dbReference type="InterPro" id="IPR029069">
    <property type="entry name" value="HotDog_dom_sf"/>
</dbReference>
<dbReference type="GO" id="GO:0019171">
    <property type="term" value="F:(3R)-hydroxyacyl-[acyl-carrier-protein] dehydratase activity"/>
    <property type="evidence" value="ECO:0007669"/>
    <property type="project" value="TreeGrafter"/>
</dbReference>
<dbReference type="VEuPathDB" id="FungiDB:BD410DRAFT_785482"/>
<gene>
    <name evidence="1" type="ORF">BD410DRAFT_785482</name>
</gene>
<accession>A0A4Y7QAZ7</accession>
<sequence length="332" mass="37213">MSLRSLSLKRTLYTRRPYSQQAVSNINLKALDEWITKGLNVERTLNDFIAISKLRDLYCTLPTRRLSPDLKEILAVDSCADNVMKLGYGQSLIYFHSHSPEENLRTDGTETDFSPPAPFSRRMWASGGFEWHGAGLGVGKYARATAKVVKVDKKGFDKGAPMLFVHQDIVYKNVDGPKKGEITERRTHVFLPEGAVANKRSVRDIPMPKPDFSYSWMPTPTTLFRFSALTFNSHLIHLDKDYAQNQEGYPERLVHGPLTALMLLEGTVKNFPNVRFSNFEYRAQNPMIVGRRQTIHGAFEDGKKSATVWAADDDGVVGMTGKVGIVDPSAVS</sequence>
<reference evidence="1 2" key="1">
    <citation type="submission" date="2018-06" db="EMBL/GenBank/DDBJ databases">
        <title>A transcriptomic atlas of mushroom development highlights an independent origin of complex multicellularity.</title>
        <authorList>
            <consortium name="DOE Joint Genome Institute"/>
            <person name="Krizsan K."/>
            <person name="Almasi E."/>
            <person name="Merenyi Z."/>
            <person name="Sahu N."/>
            <person name="Viragh M."/>
            <person name="Koszo T."/>
            <person name="Mondo S."/>
            <person name="Kiss B."/>
            <person name="Balint B."/>
            <person name="Kues U."/>
            <person name="Barry K."/>
            <person name="Hegedus J.C."/>
            <person name="Henrissat B."/>
            <person name="Johnson J."/>
            <person name="Lipzen A."/>
            <person name="Ohm R."/>
            <person name="Nagy I."/>
            <person name="Pangilinan J."/>
            <person name="Yan J."/>
            <person name="Xiong Y."/>
            <person name="Grigoriev I.V."/>
            <person name="Hibbett D.S."/>
            <person name="Nagy L.G."/>
        </authorList>
    </citation>
    <scope>NUCLEOTIDE SEQUENCE [LARGE SCALE GENOMIC DNA]</scope>
    <source>
        <strain evidence="1 2">SZMC22713</strain>
    </source>
</reference>
<dbReference type="PANTHER" id="PTHR28152">
    <property type="entry name" value="HYDROXYACYL-THIOESTER DEHYDRATASE TYPE 2, MITOCHONDRIAL"/>
    <property type="match status" value="1"/>
</dbReference>
<dbReference type="Gene3D" id="3.10.129.10">
    <property type="entry name" value="Hotdog Thioesterase"/>
    <property type="match status" value="1"/>
</dbReference>
<evidence type="ECO:0000313" key="1">
    <source>
        <dbReference type="EMBL" id="TDL24774.1"/>
    </source>
</evidence>
<dbReference type="AlphaFoldDB" id="A0A4Y7QAZ7"/>
<proteinExistence type="predicted"/>
<organism evidence="1 2">
    <name type="scientific">Rickenella mellea</name>
    <dbReference type="NCBI Taxonomy" id="50990"/>
    <lineage>
        <taxon>Eukaryota</taxon>
        <taxon>Fungi</taxon>
        <taxon>Dikarya</taxon>
        <taxon>Basidiomycota</taxon>
        <taxon>Agaricomycotina</taxon>
        <taxon>Agaricomycetes</taxon>
        <taxon>Hymenochaetales</taxon>
        <taxon>Rickenellaceae</taxon>
        <taxon>Rickenella</taxon>
    </lineage>
</organism>
<dbReference type="OrthoDB" id="3257538at2759"/>
<dbReference type="EMBL" id="ML170165">
    <property type="protein sequence ID" value="TDL24774.1"/>
    <property type="molecule type" value="Genomic_DNA"/>
</dbReference>
<dbReference type="Proteomes" id="UP000294933">
    <property type="component" value="Unassembled WGS sequence"/>
</dbReference>
<dbReference type="STRING" id="50990.A0A4Y7QAZ7"/>
<keyword evidence="2" id="KW-1185">Reference proteome</keyword>